<dbReference type="Proteomes" id="UP001054902">
    <property type="component" value="Unassembled WGS sequence"/>
</dbReference>
<feature type="compositionally biased region" description="Polar residues" evidence="1">
    <location>
        <begin position="313"/>
        <end position="329"/>
    </location>
</feature>
<reference evidence="2 3" key="1">
    <citation type="journal article" date="2021" name="Sci. Rep.">
        <title>The genome of the diatom Chaetoceros tenuissimus carries an ancient integrated fragment of an extant virus.</title>
        <authorList>
            <person name="Hongo Y."/>
            <person name="Kimura K."/>
            <person name="Takaki Y."/>
            <person name="Yoshida Y."/>
            <person name="Baba S."/>
            <person name="Kobayashi G."/>
            <person name="Nagasaki K."/>
            <person name="Hano T."/>
            <person name="Tomaru Y."/>
        </authorList>
    </citation>
    <scope>NUCLEOTIDE SEQUENCE [LARGE SCALE GENOMIC DNA]</scope>
    <source>
        <strain evidence="2 3">NIES-3715</strain>
    </source>
</reference>
<organism evidence="2 3">
    <name type="scientific">Chaetoceros tenuissimus</name>
    <dbReference type="NCBI Taxonomy" id="426638"/>
    <lineage>
        <taxon>Eukaryota</taxon>
        <taxon>Sar</taxon>
        <taxon>Stramenopiles</taxon>
        <taxon>Ochrophyta</taxon>
        <taxon>Bacillariophyta</taxon>
        <taxon>Coscinodiscophyceae</taxon>
        <taxon>Chaetocerotophycidae</taxon>
        <taxon>Chaetocerotales</taxon>
        <taxon>Chaetocerotaceae</taxon>
        <taxon>Chaetoceros</taxon>
    </lineage>
</organism>
<evidence type="ECO:0000256" key="1">
    <source>
        <dbReference type="SAM" id="MobiDB-lite"/>
    </source>
</evidence>
<proteinExistence type="predicted"/>
<protein>
    <submittedName>
        <fullName evidence="2">Uncharacterized protein</fullName>
    </submittedName>
</protein>
<accession>A0AAD3CGU6</accession>
<feature type="compositionally biased region" description="Polar residues" evidence="1">
    <location>
        <begin position="150"/>
        <end position="168"/>
    </location>
</feature>
<feature type="compositionally biased region" description="Low complexity" evidence="1">
    <location>
        <begin position="94"/>
        <end position="105"/>
    </location>
</feature>
<feature type="region of interest" description="Disordered" evidence="1">
    <location>
        <begin position="1"/>
        <end position="34"/>
    </location>
</feature>
<name>A0AAD3CGU6_9STRA</name>
<comment type="caution">
    <text evidence="2">The sequence shown here is derived from an EMBL/GenBank/DDBJ whole genome shotgun (WGS) entry which is preliminary data.</text>
</comment>
<feature type="compositionally biased region" description="Polar residues" evidence="1">
    <location>
        <begin position="106"/>
        <end position="118"/>
    </location>
</feature>
<sequence>MPQKRLKITSFHKSAKASNTHNEEPNDRAAEGNSGFQIRMTSFYLIPTTELKKLVTCDHSSSSGSTCSYIGEKRNKHSISDSFKQSTTCSLRKTSTNGSSRSSTNECALSNISDSLLQSPHRRNSSAGSSGRANSPCSSTADPNGEEVDSSTPIRSNTMHFKTTSKTSEYGEENSRSTNSDLADSTIAQVIDYNIGEENPHSTDADLANSTISQAIDTWEDHGLSRNKKLLPRKPNIVKDHQTVMNTPRRFYQEPVLNFQYPLQNSHNYIAPLNKPPSFNIINHGRSKETDNFLADINKTTTKKTTTKKIAKSRSNGSQELPILPTSNDLPPLPRTNDSQSPSTKLYASLGQFQADIPKEENLPEKPHVPLQDGHPLIPSKTDTDPYERKLHRELKMEGTRFHFIVLANLDIATMKRGDIRGKRIDSMPLGYHGMTCRYCRGVTRQSSQNTTGLGRSGRYFPLSLKTMADSQKTLGSIYNHLTRCPDVPLEVKSAVMTAKATHNHDRKALRRGSQQKFYRILWKRLHGVKDCNADAPGPGTQRGDSKIIAHI</sequence>
<feature type="compositionally biased region" description="Polar residues" evidence="1">
    <location>
        <begin position="80"/>
        <end position="93"/>
    </location>
</feature>
<feature type="region of interest" description="Disordered" evidence="1">
    <location>
        <begin position="305"/>
        <end position="344"/>
    </location>
</feature>
<dbReference type="EMBL" id="BLLK01000020">
    <property type="protein sequence ID" value="GFH44654.1"/>
    <property type="molecule type" value="Genomic_DNA"/>
</dbReference>
<evidence type="ECO:0000313" key="2">
    <source>
        <dbReference type="EMBL" id="GFH44654.1"/>
    </source>
</evidence>
<keyword evidence="3" id="KW-1185">Reference proteome</keyword>
<dbReference type="AlphaFoldDB" id="A0AAD3CGU6"/>
<feature type="region of interest" description="Disordered" evidence="1">
    <location>
        <begin position="80"/>
        <end position="183"/>
    </location>
</feature>
<feature type="compositionally biased region" description="Basic and acidic residues" evidence="1">
    <location>
        <begin position="21"/>
        <end position="30"/>
    </location>
</feature>
<feature type="compositionally biased region" description="Low complexity" evidence="1">
    <location>
        <begin position="125"/>
        <end position="135"/>
    </location>
</feature>
<gene>
    <name evidence="2" type="ORF">CTEN210_01128</name>
</gene>
<evidence type="ECO:0000313" key="3">
    <source>
        <dbReference type="Proteomes" id="UP001054902"/>
    </source>
</evidence>